<evidence type="ECO:0000256" key="1">
    <source>
        <dbReference type="SAM" id="Phobius"/>
    </source>
</evidence>
<feature type="transmembrane region" description="Helical" evidence="1">
    <location>
        <begin position="6"/>
        <end position="23"/>
    </location>
</feature>
<organism evidence="2 3">
    <name type="scientific">Lederbergia ruris</name>
    <dbReference type="NCBI Taxonomy" id="217495"/>
    <lineage>
        <taxon>Bacteria</taxon>
        <taxon>Bacillati</taxon>
        <taxon>Bacillota</taxon>
        <taxon>Bacilli</taxon>
        <taxon>Bacillales</taxon>
        <taxon>Bacillaceae</taxon>
        <taxon>Lederbergia</taxon>
    </lineage>
</organism>
<proteinExistence type="predicted"/>
<keyword evidence="1" id="KW-0812">Transmembrane</keyword>
<evidence type="ECO:0000313" key="2">
    <source>
        <dbReference type="EMBL" id="GIN57262.1"/>
    </source>
</evidence>
<keyword evidence="1" id="KW-1133">Transmembrane helix</keyword>
<reference evidence="2 3" key="1">
    <citation type="submission" date="2021-03" db="EMBL/GenBank/DDBJ databases">
        <title>Antimicrobial resistance genes in bacteria isolated from Japanese honey, and their potential for conferring macrolide and lincosamide resistance in the American foulbrood pathogen Paenibacillus larvae.</title>
        <authorList>
            <person name="Okamoto M."/>
            <person name="Kumagai M."/>
            <person name="Kanamori H."/>
            <person name="Takamatsu D."/>
        </authorList>
    </citation>
    <scope>NUCLEOTIDE SEQUENCE [LARGE SCALE GENOMIC DNA]</scope>
    <source>
        <strain evidence="2 3">J8TS2</strain>
    </source>
</reference>
<keyword evidence="3" id="KW-1185">Reference proteome</keyword>
<keyword evidence="1" id="KW-0472">Membrane</keyword>
<dbReference type="EMBL" id="BORB01000011">
    <property type="protein sequence ID" value="GIN57262.1"/>
    <property type="molecule type" value="Genomic_DNA"/>
</dbReference>
<comment type="caution">
    <text evidence="2">The sequence shown here is derived from an EMBL/GenBank/DDBJ whole genome shotgun (WGS) entry which is preliminary data.</text>
</comment>
<feature type="transmembrane region" description="Helical" evidence="1">
    <location>
        <begin position="91"/>
        <end position="112"/>
    </location>
</feature>
<sequence>MGMLMTMGFFLGILIYLFTFVAAKKTGKFYLAPLVTFLIAMFIVFYSLFKIGGFEGMGFGILGACMWGVAIIGVLFLPFMKGMKKSEFTKLDKSILVIIPLLLFALIGWGMYESKGYWISGEGDMAAGQGTATYYTISTISEGKKQLLIQLGEEYEGKAIKIENIKTIGNTEIIISAIDEGEVERLPYIKIGLDKIVEPLEIRMKDGENIPPKFDYYFWRKTPLN</sequence>
<accession>A0ABQ4KH87</accession>
<feature type="transmembrane region" description="Helical" evidence="1">
    <location>
        <begin position="30"/>
        <end position="49"/>
    </location>
</feature>
<feature type="transmembrane region" description="Helical" evidence="1">
    <location>
        <begin position="61"/>
        <end position="79"/>
    </location>
</feature>
<name>A0ABQ4KH87_9BACI</name>
<evidence type="ECO:0000313" key="3">
    <source>
        <dbReference type="Proteomes" id="UP000679950"/>
    </source>
</evidence>
<dbReference type="RefSeq" id="WP_212966035.1">
    <property type="nucleotide sequence ID" value="NZ_BORB01000011.1"/>
</dbReference>
<dbReference type="Proteomes" id="UP000679950">
    <property type="component" value="Unassembled WGS sequence"/>
</dbReference>
<gene>
    <name evidence="2" type="ORF">J8TS2_15810</name>
</gene>
<protein>
    <submittedName>
        <fullName evidence="2">Uncharacterized protein</fullName>
    </submittedName>
</protein>